<feature type="coiled-coil region" evidence="1">
    <location>
        <begin position="89"/>
        <end position="116"/>
    </location>
</feature>
<dbReference type="EMBL" id="JAENIO010000032">
    <property type="protein sequence ID" value="MBK1834797.1"/>
    <property type="molecule type" value="Genomic_DNA"/>
</dbReference>
<comment type="caution">
    <text evidence="3">The sequence shown here is derived from an EMBL/GenBank/DDBJ whole genome shotgun (WGS) entry which is preliminary data.</text>
</comment>
<evidence type="ECO:0000256" key="2">
    <source>
        <dbReference type="SAM" id="MobiDB-lite"/>
    </source>
</evidence>
<evidence type="ECO:0000313" key="4">
    <source>
        <dbReference type="Proteomes" id="UP000604083"/>
    </source>
</evidence>
<evidence type="ECO:0000256" key="1">
    <source>
        <dbReference type="SAM" id="Coils"/>
    </source>
</evidence>
<name>A0A934VN01_9BACT</name>
<feature type="compositionally biased region" description="Low complexity" evidence="2">
    <location>
        <begin position="61"/>
        <end position="74"/>
    </location>
</feature>
<dbReference type="Gene3D" id="1.10.10.10">
    <property type="entry name" value="Winged helix-like DNA-binding domain superfamily/Winged helix DNA-binding domain"/>
    <property type="match status" value="1"/>
</dbReference>
<dbReference type="Proteomes" id="UP000604083">
    <property type="component" value="Unassembled WGS sequence"/>
</dbReference>
<gene>
    <name evidence="3" type="ORF">JIN78_12060</name>
</gene>
<keyword evidence="4" id="KW-1185">Reference proteome</keyword>
<accession>A0A934VN01</accession>
<organism evidence="3 4">
    <name type="scientific">Roseibacillus ishigakijimensis</name>
    <dbReference type="NCBI Taxonomy" id="454146"/>
    <lineage>
        <taxon>Bacteria</taxon>
        <taxon>Pseudomonadati</taxon>
        <taxon>Verrucomicrobiota</taxon>
        <taxon>Verrucomicrobiia</taxon>
        <taxon>Verrucomicrobiales</taxon>
        <taxon>Verrucomicrobiaceae</taxon>
        <taxon>Roseibacillus</taxon>
    </lineage>
</organism>
<protein>
    <submittedName>
        <fullName evidence="3">Helix-turn-helix domain-containing protein</fullName>
    </submittedName>
</protein>
<feature type="region of interest" description="Disordered" evidence="2">
    <location>
        <begin position="61"/>
        <end position="82"/>
    </location>
</feature>
<dbReference type="AlphaFoldDB" id="A0A934VN01"/>
<reference evidence="3" key="1">
    <citation type="submission" date="2021-01" db="EMBL/GenBank/DDBJ databases">
        <title>Modified the classification status of verrucomicrobia.</title>
        <authorList>
            <person name="Feng X."/>
        </authorList>
    </citation>
    <scope>NUCLEOTIDE SEQUENCE</scope>
    <source>
        <strain evidence="3">KCTC 12986</strain>
    </source>
</reference>
<proteinExistence type="predicted"/>
<keyword evidence="1" id="KW-0175">Coiled coil</keyword>
<dbReference type="SUPFAM" id="SSF46689">
    <property type="entry name" value="Homeodomain-like"/>
    <property type="match status" value="1"/>
</dbReference>
<dbReference type="InterPro" id="IPR009057">
    <property type="entry name" value="Homeodomain-like_sf"/>
</dbReference>
<sequence>MSKSKATKGKRYTAAEKQEVLDYVAAVDADKGRGGVAAAARHFGITPLTITAWKKRAAAGGAPGIPAAATPTKGGSKGATAQSRTLHRLAEILDEIEGAKAKIASLEKEYAKLKKKV</sequence>
<dbReference type="RefSeq" id="WP_200392229.1">
    <property type="nucleotide sequence ID" value="NZ_JAENIO010000032.1"/>
</dbReference>
<evidence type="ECO:0000313" key="3">
    <source>
        <dbReference type="EMBL" id="MBK1834797.1"/>
    </source>
</evidence>
<dbReference type="InterPro" id="IPR036388">
    <property type="entry name" value="WH-like_DNA-bd_sf"/>
</dbReference>